<dbReference type="InterPro" id="IPR000731">
    <property type="entry name" value="SSD"/>
</dbReference>
<dbReference type="Gene3D" id="1.20.1640.10">
    <property type="entry name" value="Multidrug efflux transporter AcrB transmembrane domain"/>
    <property type="match status" value="2"/>
</dbReference>
<organism evidence="9 10">
    <name type="scientific">Inquilinus limosus</name>
    <dbReference type="NCBI Taxonomy" id="171674"/>
    <lineage>
        <taxon>Bacteria</taxon>
        <taxon>Pseudomonadati</taxon>
        <taxon>Pseudomonadota</taxon>
        <taxon>Alphaproteobacteria</taxon>
        <taxon>Rhodospirillales</taxon>
        <taxon>Rhodospirillaceae</taxon>
        <taxon>Inquilinus</taxon>
    </lineage>
</organism>
<keyword evidence="5 7" id="KW-0472">Membrane</keyword>
<feature type="transmembrane region" description="Helical" evidence="7">
    <location>
        <begin position="480"/>
        <end position="506"/>
    </location>
</feature>
<evidence type="ECO:0000256" key="7">
    <source>
        <dbReference type="SAM" id="Phobius"/>
    </source>
</evidence>
<protein>
    <recommendedName>
        <fullName evidence="8">SSD domain-containing protein</fullName>
    </recommendedName>
</protein>
<keyword evidence="10" id="KW-1185">Reference proteome</keyword>
<feature type="transmembrane region" description="Helical" evidence="7">
    <location>
        <begin position="784"/>
        <end position="807"/>
    </location>
</feature>
<dbReference type="EMBL" id="NHON01000043">
    <property type="protein sequence ID" value="OWJ65135.1"/>
    <property type="molecule type" value="Genomic_DNA"/>
</dbReference>
<comment type="subcellular location">
    <subcellularLocation>
        <location evidence="1">Cell membrane</location>
        <topology evidence="1">Multi-pass membrane protein</topology>
    </subcellularLocation>
</comment>
<dbReference type="STRING" id="1122125.GCA_000423185_02568"/>
<dbReference type="OrthoDB" id="7518665at2"/>
<dbReference type="Proteomes" id="UP000196655">
    <property type="component" value="Unassembled WGS sequence"/>
</dbReference>
<evidence type="ECO:0000256" key="2">
    <source>
        <dbReference type="ARBA" id="ARBA00022475"/>
    </source>
</evidence>
<evidence type="ECO:0000313" key="10">
    <source>
        <dbReference type="Proteomes" id="UP000196655"/>
    </source>
</evidence>
<name>A0A211ZIL8_9PROT</name>
<feature type="transmembrane region" description="Helical" evidence="7">
    <location>
        <begin position="92"/>
        <end position="111"/>
    </location>
</feature>
<feature type="transmembrane region" description="Helical" evidence="7">
    <location>
        <begin position="814"/>
        <end position="838"/>
    </location>
</feature>
<dbReference type="InterPro" id="IPR017841">
    <property type="entry name" value="Hopanoid_biosynth_HpnN"/>
</dbReference>
<dbReference type="Pfam" id="PF03176">
    <property type="entry name" value="MMPL"/>
    <property type="match status" value="2"/>
</dbReference>
<dbReference type="PANTHER" id="PTHR33406:SF13">
    <property type="entry name" value="MEMBRANE PROTEIN YDFJ"/>
    <property type="match status" value="1"/>
</dbReference>
<dbReference type="AlphaFoldDB" id="A0A211ZIL8"/>
<keyword evidence="3 7" id="KW-0812">Transmembrane</keyword>
<keyword evidence="2" id="KW-1003">Cell membrane</keyword>
<dbReference type="InterPro" id="IPR004869">
    <property type="entry name" value="MMPL_dom"/>
</dbReference>
<keyword evidence="4 7" id="KW-1133">Transmembrane helix</keyword>
<sequence>MGAAGHRGRSLAADGRDRRRCAGLAGLRPPRPRRALKRPWLTGQLSSHRRTGIQQRPPPAPSHHRKADRVPVSKLSGTRALVYLGAFCQRHALWVIGAALVLSVCAVLVVMHRLSINTDTGKLIDPNLPWQQDNAALDKAFPQNTGLLAIVIDGKTPELAESAAAQITQALKAEPSLFKTVRRPDGGPYFDKNGLLFLSEKDLQQTADDIVAAQPLLGGLAADPTLRGMLNVVQLFLQGVESGQAPRSRVQPAISQMAATIDANLTSAHVVQPLSWQSLLSSAPPSPRALRRFVLAQPVLDYGALEPGAKATGFVRATAETLHLTPDYGVTVRQTGNIPLNDDQFASVSEGIGLSTTVSVVLVLGLLLLALRSFTMTGAIMVTLFVGLLMTAAFAALAVGTLNLISVAFAVLFVGIAVDFGVQLCVAVRAKRTTAPTIQAATTAAIRRVGAALVLAALSAASGFFAFLPTAYRGVSELGLIAGVGMLIAVTLNLTLLPALLAVLPVRAEPSEVGWRELAPVDRFLLKRRRWVLAGGAVLALASLALMPRLNFDFNPLNLVDPRSEAASTMFELMRDPLSTPNTIDILTPSVEAAAALTPKLQALPEVDTVLSLNSFVPTDQPAKLAILSDLSLLVGPTLDTQPALDPPSDDAIRAAATATAERLRKIGPEADSPERRLADALDRLAKADAATMARVGDALLQGLPATLDRLRTLLSAGPVTLADLPQELRDTWVAPDGQARLSVFPSGNAADNAVVARFVDAVKAVAPHATGTAVTIQESSRTIVGAFVTAGILATAMIALLLAIALRRVIDVLMALTPLLLAGLMTLATTILIGLPINFANIIALPLLLGVGVAFDIYFVVNWRARRGEPLQSSTTRAIVFSALTTASAFGSLWLSPHPGTAGMGELLTIELLFTLFAVLVFMPALLGPPAPPRRHHPAPIVKPDFTDHPDQTR</sequence>
<evidence type="ECO:0000256" key="3">
    <source>
        <dbReference type="ARBA" id="ARBA00022692"/>
    </source>
</evidence>
<feature type="transmembrane region" description="Helical" evidence="7">
    <location>
        <begin position="908"/>
        <end position="928"/>
    </location>
</feature>
<dbReference type="PROSITE" id="PS50156">
    <property type="entry name" value="SSD"/>
    <property type="match status" value="1"/>
</dbReference>
<comment type="caution">
    <text evidence="9">The sequence shown here is derived from an EMBL/GenBank/DDBJ whole genome shotgun (WGS) entry which is preliminary data.</text>
</comment>
<feature type="transmembrane region" description="Helical" evidence="7">
    <location>
        <begin position="844"/>
        <end position="864"/>
    </location>
</feature>
<evidence type="ECO:0000259" key="8">
    <source>
        <dbReference type="PROSITE" id="PS50156"/>
    </source>
</evidence>
<feature type="transmembrane region" description="Helical" evidence="7">
    <location>
        <begin position="405"/>
        <end position="428"/>
    </location>
</feature>
<evidence type="ECO:0000256" key="1">
    <source>
        <dbReference type="ARBA" id="ARBA00004651"/>
    </source>
</evidence>
<dbReference type="InterPro" id="IPR050545">
    <property type="entry name" value="Mycobact_MmpL"/>
</dbReference>
<evidence type="ECO:0000256" key="5">
    <source>
        <dbReference type="ARBA" id="ARBA00023136"/>
    </source>
</evidence>
<reference evidence="10" key="1">
    <citation type="submission" date="2017-05" db="EMBL/GenBank/DDBJ databases">
        <authorList>
            <person name="Macchi M."/>
            <person name="Festa S."/>
            <person name="Coppotelli B.M."/>
            <person name="Morelli I.S."/>
        </authorList>
    </citation>
    <scope>NUCLEOTIDE SEQUENCE [LARGE SCALE GENOMIC DNA]</scope>
    <source>
        <strain evidence="10">I</strain>
    </source>
</reference>
<dbReference type="NCBIfam" id="TIGR03480">
    <property type="entry name" value="HpnN"/>
    <property type="match status" value="1"/>
</dbReference>
<feature type="transmembrane region" description="Helical" evidence="7">
    <location>
        <begin position="351"/>
        <end position="371"/>
    </location>
</feature>
<evidence type="ECO:0000313" key="9">
    <source>
        <dbReference type="EMBL" id="OWJ65135.1"/>
    </source>
</evidence>
<feature type="transmembrane region" description="Helical" evidence="7">
    <location>
        <begin position="378"/>
        <end position="399"/>
    </location>
</feature>
<accession>A0A211ZIL8</accession>
<feature type="transmembrane region" description="Helical" evidence="7">
    <location>
        <begin position="876"/>
        <end position="896"/>
    </location>
</feature>
<feature type="region of interest" description="Disordered" evidence="6">
    <location>
        <begin position="1"/>
        <end position="71"/>
    </location>
</feature>
<feature type="transmembrane region" description="Helical" evidence="7">
    <location>
        <begin position="449"/>
        <end position="468"/>
    </location>
</feature>
<evidence type="ECO:0000256" key="4">
    <source>
        <dbReference type="ARBA" id="ARBA00022989"/>
    </source>
</evidence>
<feature type="domain" description="SSD" evidence="8">
    <location>
        <begin position="364"/>
        <end position="503"/>
    </location>
</feature>
<dbReference type="GO" id="GO:0005886">
    <property type="term" value="C:plasma membrane"/>
    <property type="evidence" value="ECO:0007669"/>
    <property type="project" value="UniProtKB-SubCell"/>
</dbReference>
<evidence type="ECO:0000256" key="6">
    <source>
        <dbReference type="SAM" id="MobiDB-lite"/>
    </source>
</evidence>
<feature type="transmembrane region" description="Helical" evidence="7">
    <location>
        <begin position="531"/>
        <end position="550"/>
    </location>
</feature>
<dbReference type="SUPFAM" id="SSF82866">
    <property type="entry name" value="Multidrug efflux transporter AcrB transmembrane domain"/>
    <property type="match status" value="2"/>
</dbReference>
<dbReference type="PANTHER" id="PTHR33406">
    <property type="entry name" value="MEMBRANE PROTEIN MJ1562-RELATED"/>
    <property type="match status" value="1"/>
</dbReference>
<gene>
    <name evidence="9" type="ORF">BWR60_21335</name>
</gene>
<proteinExistence type="predicted"/>